<organism evidence="1 2">
    <name type="scientific">Smallanthus sonchifolius</name>
    <dbReference type="NCBI Taxonomy" id="185202"/>
    <lineage>
        <taxon>Eukaryota</taxon>
        <taxon>Viridiplantae</taxon>
        <taxon>Streptophyta</taxon>
        <taxon>Embryophyta</taxon>
        <taxon>Tracheophyta</taxon>
        <taxon>Spermatophyta</taxon>
        <taxon>Magnoliopsida</taxon>
        <taxon>eudicotyledons</taxon>
        <taxon>Gunneridae</taxon>
        <taxon>Pentapetalae</taxon>
        <taxon>asterids</taxon>
        <taxon>campanulids</taxon>
        <taxon>Asterales</taxon>
        <taxon>Asteraceae</taxon>
        <taxon>Asteroideae</taxon>
        <taxon>Heliantheae alliance</taxon>
        <taxon>Millerieae</taxon>
        <taxon>Smallanthus</taxon>
    </lineage>
</organism>
<evidence type="ECO:0000313" key="2">
    <source>
        <dbReference type="Proteomes" id="UP001056120"/>
    </source>
</evidence>
<gene>
    <name evidence="1" type="ORF">L1987_00470</name>
</gene>
<name>A0ACB9K2E9_9ASTR</name>
<evidence type="ECO:0000313" key="1">
    <source>
        <dbReference type="EMBL" id="KAI3826422.1"/>
    </source>
</evidence>
<proteinExistence type="predicted"/>
<comment type="caution">
    <text evidence="1">The sequence shown here is derived from an EMBL/GenBank/DDBJ whole genome shotgun (WGS) entry which is preliminary data.</text>
</comment>
<sequence>MKNQGVIKFLNCLFWLCKNIFMNLPKLAVGVLYFAFPLVQPFASSISMKLVIIFTFILLATIAVGHGATHRKHYIVYMGQHSHPSSESVISANHDMLASVLESYNGAKEATIHHYTKSFRGFSAMLTPDQATKLSENEDVVSVFESRMNRLHTTNSWKFLGIDSIPQYNKLRTNTQSDVIVGVIDSGVWPESQSFNDYGLGPVPTKFQGECVSGQNFTRSNCNRKIIGARYYSKGFEAVSGPLENTNKTFFRSARDSDGHGTHTSSTIAGSKVSNVSLYGLGSGTARGGVPSARLSIYKACWFDDCNDADILAAFSDAIHDGVDIISLSLGPLPPQPVYFQEAISIASFHAFQKGIVVCASAGNSFLPRAATNVAPWIVTVGASTIDREFPSYVLLGNLKQLKGFGVNTTPDQGKQYSLISVGVAASSGIPSRNASFCKSNTLDSNSIKGKIVVCMLEMITDDRNEKASAIKEGGGVGMILIDPLAKYVLFQSVIQSVLVGKEEAEELQSYMTTEKNPTARIYLTITNVGTKPAPAMAIFSSKGPNIITPDIVKPDITAPGVNILAAWSPLATEKTAGKSINYNIISGTSMSCPHVAAVAALLKSVHPYWSPAAIKSAIMTTATITDNTQNFITNDDSTNATPFDYGSGHINPAAAIDPGLIYDFDTNNLIDLLCSYVASAAQLKNLTETPVSCKNPPTPSYNFNYPSIGVANMVGNVSVYRTVTYIGEGPTVYYSKLEAIAGVKASVYPNVLRFSKSGEKMSYMIDFVPYKSSSGSFEFGSLTWRNGVHMVRSPIAVNVVSNEGCCRVFVGSIGSNTCPSAHDLKNILGSVGADADEDRIELLLNEVKGKDITELIAAGREKLASVPSGGGGVAVAAASGGGAPPAAAGAAETKKEEKVEEKEESDDVSSLTISSVHEFSSFLVVFLNHLLTLFLFSGHGIQSIRLRKRIFKENSFPSSPLALFFPLNSHQVMRSLHTSSLPTVPNLLPFCHSKTPFLGTLLPLNSSPLFQSSNLFHQTSRIKQNPIPIITSSMASTTQTDKITEKPFSVLFVCLGNICRSPAAEGVFTDLVKKRNLSSKFLIDSAGTINYHEGGPADSRMRAASKRRGIEITSISRPIKPSDFKEFDLILAMDKQNKEDILGAYERWSFRETLPADASKKVKLMCSYCKKHDETEVPDPYYGGPQGFEKVLDLLEDACESLLETILAENSHISDS</sequence>
<accession>A0ACB9K2E9</accession>
<protein>
    <submittedName>
        <fullName evidence="1">Uncharacterized protein</fullName>
    </submittedName>
</protein>
<reference evidence="1 2" key="2">
    <citation type="journal article" date="2022" name="Mol. Ecol. Resour.">
        <title>The genomes of chicory, endive, great burdock and yacon provide insights into Asteraceae paleo-polyploidization history and plant inulin production.</title>
        <authorList>
            <person name="Fan W."/>
            <person name="Wang S."/>
            <person name="Wang H."/>
            <person name="Wang A."/>
            <person name="Jiang F."/>
            <person name="Liu H."/>
            <person name="Zhao H."/>
            <person name="Xu D."/>
            <person name="Zhang Y."/>
        </authorList>
    </citation>
    <scope>NUCLEOTIDE SEQUENCE [LARGE SCALE GENOMIC DNA]</scope>
    <source>
        <strain evidence="2">cv. Yunnan</strain>
        <tissue evidence="1">Leaves</tissue>
    </source>
</reference>
<dbReference type="Proteomes" id="UP001056120">
    <property type="component" value="Linkage Group LG01"/>
</dbReference>
<dbReference type="EMBL" id="CM042018">
    <property type="protein sequence ID" value="KAI3826422.1"/>
    <property type="molecule type" value="Genomic_DNA"/>
</dbReference>
<reference evidence="2" key="1">
    <citation type="journal article" date="2022" name="Mol. Ecol. Resour.">
        <title>The genomes of chicory, endive, great burdock and yacon provide insights into Asteraceae palaeo-polyploidization history and plant inulin production.</title>
        <authorList>
            <person name="Fan W."/>
            <person name="Wang S."/>
            <person name="Wang H."/>
            <person name="Wang A."/>
            <person name="Jiang F."/>
            <person name="Liu H."/>
            <person name="Zhao H."/>
            <person name="Xu D."/>
            <person name="Zhang Y."/>
        </authorList>
    </citation>
    <scope>NUCLEOTIDE SEQUENCE [LARGE SCALE GENOMIC DNA]</scope>
    <source>
        <strain evidence="2">cv. Yunnan</strain>
    </source>
</reference>
<keyword evidence="2" id="KW-1185">Reference proteome</keyword>